<dbReference type="InterPro" id="IPR045518">
    <property type="entry name" value="2EXR"/>
</dbReference>
<dbReference type="Pfam" id="PF20150">
    <property type="entry name" value="2EXR"/>
    <property type="match status" value="1"/>
</dbReference>
<organism evidence="2 3">
    <name type="scientific">Bionectria ochroleuca</name>
    <name type="common">Gliocladium roseum</name>
    <dbReference type="NCBI Taxonomy" id="29856"/>
    <lineage>
        <taxon>Eukaryota</taxon>
        <taxon>Fungi</taxon>
        <taxon>Dikarya</taxon>
        <taxon>Ascomycota</taxon>
        <taxon>Pezizomycotina</taxon>
        <taxon>Sordariomycetes</taxon>
        <taxon>Hypocreomycetidae</taxon>
        <taxon>Hypocreales</taxon>
        <taxon>Bionectriaceae</taxon>
        <taxon>Clonostachys</taxon>
    </lineage>
</organism>
<name>A0ABY6U2N8_BIOOC</name>
<dbReference type="EMBL" id="CABFNS010000731">
    <property type="protein sequence ID" value="VUC25226.1"/>
    <property type="molecule type" value="Genomic_DNA"/>
</dbReference>
<dbReference type="Proteomes" id="UP000766486">
    <property type="component" value="Unassembled WGS sequence"/>
</dbReference>
<dbReference type="PANTHER" id="PTHR35910:SF1">
    <property type="entry name" value="2EXR DOMAIN-CONTAINING PROTEIN"/>
    <property type="match status" value="1"/>
</dbReference>
<gene>
    <name evidence="2" type="ORF">CLO192961_LOCUS158705</name>
</gene>
<evidence type="ECO:0000313" key="2">
    <source>
        <dbReference type="EMBL" id="VUC25226.1"/>
    </source>
</evidence>
<accession>A0ABY6U2N8</accession>
<proteinExistence type="predicted"/>
<feature type="domain" description="2EXR" evidence="1">
    <location>
        <begin position="4"/>
        <end position="107"/>
    </location>
</feature>
<dbReference type="PANTHER" id="PTHR35910">
    <property type="entry name" value="2EXR DOMAIN-CONTAINING PROTEIN"/>
    <property type="match status" value="1"/>
</dbReference>
<comment type="caution">
    <text evidence="2">The sequence shown here is derived from an EMBL/GenBank/DDBJ whole genome shotgun (WGS) entry which is preliminary data.</text>
</comment>
<reference evidence="2 3" key="1">
    <citation type="submission" date="2019-06" db="EMBL/GenBank/DDBJ databases">
        <authorList>
            <person name="Broberg M."/>
        </authorList>
    </citation>
    <scope>NUCLEOTIDE SEQUENCE [LARGE SCALE GENOMIC DNA]</scope>
</reference>
<keyword evidence="3" id="KW-1185">Reference proteome</keyword>
<evidence type="ECO:0000313" key="3">
    <source>
        <dbReference type="Proteomes" id="UP000766486"/>
    </source>
</evidence>
<evidence type="ECO:0000259" key="1">
    <source>
        <dbReference type="Pfam" id="PF20150"/>
    </source>
</evidence>
<protein>
    <recommendedName>
        <fullName evidence="1">2EXR domain-containing protein</fullName>
    </recommendedName>
</protein>
<sequence>MSAFHLFPQLPPEIRSQIWENTLPRLEPSVHFFQTGCWTPRHLSPSDDGYDPEDNMYAKFDDTRINKTWLAVPIIDANREARQVALRWAQGHHLQLLEKDTLYITPERWERFVQELMAPDDRRFMNILYSVSSYIDRIVISESLFEEAIPNLPQMFLTHDLDALYVSETALEPVSDGFDESYQYKPSGGAVIAWNSELQNFEIEAGNKEMDRPGWYRLLNEAARVLLKDFAANRRERDFSIISVRLYKV</sequence>